<keyword evidence="2" id="KW-1185">Reference proteome</keyword>
<evidence type="ECO:0000313" key="1">
    <source>
        <dbReference type="EMBL" id="MFM0108788.1"/>
    </source>
</evidence>
<comment type="caution">
    <text evidence="1">The sequence shown here is derived from an EMBL/GenBank/DDBJ whole genome shotgun (WGS) entry which is preliminary data.</text>
</comment>
<accession>A0ACC7NP36</accession>
<gene>
    <name evidence="1" type="ORF">PQR01_36700</name>
</gene>
<evidence type="ECO:0000313" key="2">
    <source>
        <dbReference type="Proteomes" id="UP001629235"/>
    </source>
</evidence>
<dbReference type="EMBL" id="JAQQDW010000139">
    <property type="protein sequence ID" value="MFM0108788.1"/>
    <property type="molecule type" value="Genomic_DNA"/>
</dbReference>
<protein>
    <submittedName>
        <fullName evidence="1">Uncharacterized protein</fullName>
    </submittedName>
</protein>
<reference evidence="1 2" key="1">
    <citation type="journal article" date="2024" name="Chem. Sci.">
        <title>Discovery of megapolipeptins by genome mining of a Burkholderiales bacteria collection.</title>
        <authorList>
            <person name="Paulo B.S."/>
            <person name="Recchia M.J.J."/>
            <person name="Lee S."/>
            <person name="Fergusson C.H."/>
            <person name="Romanowski S.B."/>
            <person name="Hernandez A."/>
            <person name="Krull N."/>
            <person name="Liu D.Y."/>
            <person name="Cavanagh H."/>
            <person name="Bos A."/>
            <person name="Gray C.A."/>
            <person name="Murphy B.T."/>
            <person name="Linington R.G."/>
            <person name="Eustaquio A.S."/>
        </authorList>
    </citation>
    <scope>NUCLEOTIDE SEQUENCE [LARGE SCALE GENOMIC DNA]</scope>
    <source>
        <strain evidence="1 2">RL18-126-BIB-B</strain>
    </source>
</reference>
<organism evidence="1 2">
    <name type="scientific">Paraburkholderia rhynchosiae</name>
    <dbReference type="NCBI Taxonomy" id="487049"/>
    <lineage>
        <taxon>Bacteria</taxon>
        <taxon>Pseudomonadati</taxon>
        <taxon>Pseudomonadota</taxon>
        <taxon>Betaproteobacteria</taxon>
        <taxon>Burkholderiales</taxon>
        <taxon>Burkholderiaceae</taxon>
        <taxon>Paraburkholderia</taxon>
    </lineage>
</organism>
<sequence length="72" mass="8056">MEFDYTDFHIDVTPLVEGGQCFARATLLRTSPDAEHRTEEKWSGDLGQFPSERAALDYASSWAIDWCDANGG</sequence>
<name>A0ACC7NP36_9BURK</name>
<dbReference type="Proteomes" id="UP001629235">
    <property type="component" value="Unassembled WGS sequence"/>
</dbReference>
<proteinExistence type="predicted"/>